<dbReference type="SUPFAM" id="SSF46894">
    <property type="entry name" value="C-terminal effector domain of the bipartite response regulators"/>
    <property type="match status" value="1"/>
</dbReference>
<comment type="caution">
    <text evidence="5">The sequence shown here is derived from an EMBL/GenBank/DDBJ whole genome shotgun (WGS) entry which is preliminary data.</text>
</comment>
<dbReference type="Gene3D" id="1.25.40.10">
    <property type="entry name" value="Tetratricopeptide repeat domain"/>
    <property type="match status" value="1"/>
</dbReference>
<dbReference type="SMART" id="SM00421">
    <property type="entry name" value="HTH_LUXR"/>
    <property type="match status" value="1"/>
</dbReference>
<evidence type="ECO:0000313" key="5">
    <source>
        <dbReference type="EMBL" id="MUV15787.1"/>
    </source>
</evidence>
<evidence type="ECO:0000256" key="1">
    <source>
        <dbReference type="ARBA" id="ARBA00023015"/>
    </source>
</evidence>
<dbReference type="AlphaFoldDB" id="A0A7C9MP04"/>
<dbReference type="EMBL" id="WOXT01000006">
    <property type="protein sequence ID" value="MUV15787.1"/>
    <property type="molecule type" value="Genomic_DNA"/>
</dbReference>
<accession>A0A7C9MP04</accession>
<dbReference type="InterPro" id="IPR027417">
    <property type="entry name" value="P-loop_NTPase"/>
</dbReference>
<dbReference type="RefSeq" id="WP_156643369.1">
    <property type="nucleotide sequence ID" value="NZ_WOXT01000006.1"/>
</dbReference>
<evidence type="ECO:0000256" key="2">
    <source>
        <dbReference type="ARBA" id="ARBA00023125"/>
    </source>
</evidence>
<dbReference type="InterPro" id="IPR000792">
    <property type="entry name" value="Tscrpt_reg_LuxR_C"/>
</dbReference>
<dbReference type="Pfam" id="PF00196">
    <property type="entry name" value="GerE"/>
    <property type="match status" value="1"/>
</dbReference>
<dbReference type="GO" id="GO:0003677">
    <property type="term" value="F:DNA binding"/>
    <property type="evidence" value="ECO:0007669"/>
    <property type="project" value="UniProtKB-KW"/>
</dbReference>
<keyword evidence="3" id="KW-0804">Transcription</keyword>
<reference evidence="5 6" key="1">
    <citation type="submission" date="2019-12" db="EMBL/GenBank/DDBJ databases">
        <authorList>
            <person name="Xu J."/>
        </authorList>
    </citation>
    <scope>NUCLEOTIDE SEQUENCE [LARGE SCALE GENOMIC DNA]</scope>
    <source>
        <strain evidence="5 6">HX-5-24</strain>
    </source>
</reference>
<keyword evidence="1" id="KW-0805">Transcription regulation</keyword>
<dbReference type="PRINTS" id="PR00038">
    <property type="entry name" value="HTHLUXR"/>
</dbReference>
<evidence type="ECO:0000259" key="4">
    <source>
        <dbReference type="PROSITE" id="PS50043"/>
    </source>
</evidence>
<evidence type="ECO:0000256" key="3">
    <source>
        <dbReference type="ARBA" id="ARBA00023163"/>
    </source>
</evidence>
<dbReference type="Gene3D" id="1.10.10.10">
    <property type="entry name" value="Winged helix-like DNA-binding domain superfamily/Winged helix DNA-binding domain"/>
    <property type="match status" value="1"/>
</dbReference>
<dbReference type="CDD" id="cd06170">
    <property type="entry name" value="LuxR_C_like"/>
    <property type="match status" value="1"/>
</dbReference>
<keyword evidence="2" id="KW-0238">DNA-binding</keyword>
<evidence type="ECO:0000313" key="6">
    <source>
        <dbReference type="Proteomes" id="UP000479692"/>
    </source>
</evidence>
<dbReference type="Proteomes" id="UP000479692">
    <property type="component" value="Unassembled WGS sequence"/>
</dbReference>
<feature type="domain" description="HTH luxR-type" evidence="4">
    <location>
        <begin position="813"/>
        <end position="878"/>
    </location>
</feature>
<dbReference type="Pfam" id="PF25873">
    <property type="entry name" value="WHD_MalT"/>
    <property type="match status" value="1"/>
</dbReference>
<organism evidence="5 6">
    <name type="scientific">Noviluteimonas gilva</name>
    <dbReference type="NCBI Taxonomy" id="2682097"/>
    <lineage>
        <taxon>Bacteria</taxon>
        <taxon>Pseudomonadati</taxon>
        <taxon>Pseudomonadota</taxon>
        <taxon>Gammaproteobacteria</taxon>
        <taxon>Lysobacterales</taxon>
        <taxon>Lysobacteraceae</taxon>
        <taxon>Noviluteimonas</taxon>
    </lineage>
</organism>
<dbReference type="PANTHER" id="PTHR44688:SF16">
    <property type="entry name" value="DNA-BINDING TRANSCRIPTIONAL ACTIVATOR DEVR_DOSR"/>
    <property type="match status" value="1"/>
</dbReference>
<dbReference type="PANTHER" id="PTHR44688">
    <property type="entry name" value="DNA-BINDING TRANSCRIPTIONAL ACTIVATOR DEVR_DOSR"/>
    <property type="match status" value="1"/>
</dbReference>
<dbReference type="GO" id="GO:0006355">
    <property type="term" value="P:regulation of DNA-templated transcription"/>
    <property type="evidence" value="ECO:0007669"/>
    <property type="project" value="InterPro"/>
</dbReference>
<dbReference type="PROSITE" id="PS50043">
    <property type="entry name" value="HTH_LUXR_2"/>
    <property type="match status" value="1"/>
</dbReference>
<dbReference type="SUPFAM" id="SSF52540">
    <property type="entry name" value="P-loop containing nucleoside triphosphate hydrolases"/>
    <property type="match status" value="1"/>
</dbReference>
<proteinExistence type="predicted"/>
<dbReference type="PROSITE" id="PS00622">
    <property type="entry name" value="HTH_LUXR_1"/>
    <property type="match status" value="1"/>
</dbReference>
<name>A0A7C9MP04_9GAMM</name>
<keyword evidence="6" id="KW-1185">Reference proteome</keyword>
<dbReference type="InterPro" id="IPR059106">
    <property type="entry name" value="WHD_MalT"/>
</dbReference>
<sequence length="881" mass="96307">MTEFQLTLKAMPPRLSRGALDRERLQREWDRVHDRCAIVVAAPAGFGKTTLLLQWRRLWMGSGALVAWLDADAEDEPERFTVALSHSLRMASGRAIDPTAQCTAVPGVEALTGLLSDIAMRGTPTVLMIDDAEALPEASVRSVLQYLLMNAPANLHVVVGTRVKLPLQVGELNAKGHYAALNAEDLRLRLEESMEVLERRLGNRLGADDRARLHEITEGWPIGLQLAISAIEQAPDVAAAARDLSARHGTVQDYFVETLLTRMPPGMVEFLARVAILDPLSVALCEAVTGEASAREMLEWLARETPMVMVGEHDDCMRLHPMARDFLLGRFEQLPREERDALHARAARWFADAERWHEAANHALAMGDLAHAQAWAAKSLWALSTSGQLTEAREWLERMPAAMLEGDAQLRLVAGSVLAFSDRNAEAQHFADTVIDDPSTQPHDRVVALRIAAGSASYADALDKIPPLLARWPRAAAPGAGILYSVARCNVEASLALQSGETAQARASLAEAAKHGDAGALRLAAALGRMLVGLTHLWDGDAAQAEATLRPALLRVEREEGRRSLAACLLAAVLAEALLRGDEVEAAQAMLANRVDVLERGGFPETLLCAYRSLAWIALSQGDERRALAVLDDLCMLAQRRGLPRLRLQSLAEQVRIHALHGRTETISHLLESMDALAPLFNAAPLQWYEPQYRLAIALAKSQAALVRHDIDDASVQLGIADTLARQLRRGHDMLTTKLLRAVVARQHDADHAVPLMAEALSLAHLMGNRRLLADAPAKAADLLDELRASNANRALRPVSHVFSRARVADRPGTSRTGLLTSKEAEIMHLLQKGMSNKQIARTLDVSGETVKWHLKNLFLKLSAGTRKHAVDRARMLGIVQ</sequence>
<protein>
    <recommendedName>
        <fullName evidence="4">HTH luxR-type domain-containing protein</fullName>
    </recommendedName>
</protein>
<gene>
    <name evidence="5" type="ORF">GN331_16410</name>
</gene>
<dbReference type="InterPro" id="IPR011990">
    <property type="entry name" value="TPR-like_helical_dom_sf"/>
</dbReference>
<dbReference type="InterPro" id="IPR036388">
    <property type="entry name" value="WH-like_DNA-bd_sf"/>
</dbReference>
<dbReference type="InterPro" id="IPR016032">
    <property type="entry name" value="Sig_transdc_resp-reg_C-effctor"/>
</dbReference>